<accession>A0A150GK51</accession>
<keyword evidence="4" id="KW-0472">Membrane</keyword>
<proteinExistence type="inferred from homology"/>
<protein>
    <recommendedName>
        <fullName evidence="5">Peptidase S1 domain-containing protein</fullName>
    </recommendedName>
</protein>
<evidence type="ECO:0000313" key="7">
    <source>
        <dbReference type="Proteomes" id="UP000075714"/>
    </source>
</evidence>
<feature type="region of interest" description="Disordered" evidence="3">
    <location>
        <begin position="263"/>
        <end position="290"/>
    </location>
</feature>
<dbReference type="PANTHER" id="PTHR15462">
    <property type="entry name" value="SERINE PROTEASE"/>
    <property type="match status" value="1"/>
</dbReference>
<dbReference type="EMBL" id="LSYV01000018">
    <property type="protein sequence ID" value="KXZ50154.1"/>
    <property type="molecule type" value="Genomic_DNA"/>
</dbReference>
<dbReference type="InterPro" id="IPR001254">
    <property type="entry name" value="Trypsin_dom"/>
</dbReference>
<dbReference type="InterPro" id="IPR018114">
    <property type="entry name" value="TRYPSIN_HIS"/>
</dbReference>
<evidence type="ECO:0000256" key="1">
    <source>
        <dbReference type="ARBA" id="ARBA00007664"/>
    </source>
</evidence>
<evidence type="ECO:0000256" key="3">
    <source>
        <dbReference type="SAM" id="MobiDB-lite"/>
    </source>
</evidence>
<keyword evidence="4" id="KW-0812">Transmembrane</keyword>
<evidence type="ECO:0000259" key="5">
    <source>
        <dbReference type="Pfam" id="PF00089"/>
    </source>
</evidence>
<dbReference type="AlphaFoldDB" id="A0A150GK51"/>
<gene>
    <name evidence="6" type="ORF">GPECTOR_17g790</name>
</gene>
<evidence type="ECO:0000313" key="6">
    <source>
        <dbReference type="EMBL" id="KXZ50154.1"/>
    </source>
</evidence>
<sequence length="332" mass="34828">MFRAGLLAQEQRRLLSESVSQCTGTLIGERHVLTAAHCVVAPTRWSFIEQVEFFPQLSTAVDPNDQVHSVAVQTIRVLERYIRLGSASLAALNYDFALLTLARPMPPGTFTLPIAPGAGIKVLNLQTAGYPGDKSPRGTMWTVTCPEVRFLFNGTEIEGCGSGCGNMVVHNCVSWEGQSGSAMWQVGAGSQPPEDGAAVTYAATNGTDAGAPGNTTGNNTIRAILTGVIKMSDGTSLNVGTELNAFVYGTLAAWYNEDVREAGQGEETQLSVPPGLPAAGPAAETTPGGEGPSWLSRHIYVPIVAAIVGFLLILVAGAVCILPLFGLIRLCG</sequence>
<dbReference type="PANTHER" id="PTHR15462:SF8">
    <property type="entry name" value="SERINE PROTEASE"/>
    <property type="match status" value="1"/>
</dbReference>
<dbReference type="InterPro" id="IPR050966">
    <property type="entry name" value="Glutamyl_endopeptidase"/>
</dbReference>
<evidence type="ECO:0000256" key="2">
    <source>
        <dbReference type="ARBA" id="ARBA00022729"/>
    </source>
</evidence>
<keyword evidence="4" id="KW-1133">Transmembrane helix</keyword>
<comment type="similarity">
    <text evidence="1">Belongs to the peptidase S1 family.</text>
</comment>
<dbReference type="Proteomes" id="UP000075714">
    <property type="component" value="Unassembled WGS sequence"/>
</dbReference>
<dbReference type="InterPro" id="IPR009003">
    <property type="entry name" value="Peptidase_S1_PA"/>
</dbReference>
<name>A0A150GK51_GONPE</name>
<dbReference type="GO" id="GO:0004252">
    <property type="term" value="F:serine-type endopeptidase activity"/>
    <property type="evidence" value="ECO:0007669"/>
    <property type="project" value="InterPro"/>
</dbReference>
<evidence type="ECO:0000256" key="4">
    <source>
        <dbReference type="SAM" id="Phobius"/>
    </source>
</evidence>
<feature type="domain" description="Peptidase S1" evidence="5">
    <location>
        <begin position="19"/>
        <end position="117"/>
    </location>
</feature>
<keyword evidence="7" id="KW-1185">Reference proteome</keyword>
<organism evidence="6 7">
    <name type="scientific">Gonium pectorale</name>
    <name type="common">Green alga</name>
    <dbReference type="NCBI Taxonomy" id="33097"/>
    <lineage>
        <taxon>Eukaryota</taxon>
        <taxon>Viridiplantae</taxon>
        <taxon>Chlorophyta</taxon>
        <taxon>core chlorophytes</taxon>
        <taxon>Chlorophyceae</taxon>
        <taxon>CS clade</taxon>
        <taxon>Chlamydomonadales</taxon>
        <taxon>Volvocaceae</taxon>
        <taxon>Gonium</taxon>
    </lineage>
</organism>
<dbReference type="Pfam" id="PF00089">
    <property type="entry name" value="Trypsin"/>
    <property type="match status" value="1"/>
</dbReference>
<comment type="caution">
    <text evidence="6">The sequence shown here is derived from an EMBL/GenBank/DDBJ whole genome shotgun (WGS) entry which is preliminary data.</text>
</comment>
<dbReference type="InterPro" id="IPR043504">
    <property type="entry name" value="Peptidase_S1_PA_chymotrypsin"/>
</dbReference>
<feature type="transmembrane region" description="Helical" evidence="4">
    <location>
        <begin position="299"/>
        <end position="328"/>
    </location>
</feature>
<dbReference type="OrthoDB" id="543966at2759"/>
<dbReference type="Gene3D" id="2.40.10.10">
    <property type="entry name" value="Trypsin-like serine proteases"/>
    <property type="match status" value="2"/>
</dbReference>
<keyword evidence="2" id="KW-0732">Signal</keyword>
<dbReference type="PROSITE" id="PS00134">
    <property type="entry name" value="TRYPSIN_HIS"/>
    <property type="match status" value="1"/>
</dbReference>
<dbReference type="GO" id="GO:0006508">
    <property type="term" value="P:proteolysis"/>
    <property type="evidence" value="ECO:0007669"/>
    <property type="project" value="InterPro"/>
</dbReference>
<feature type="compositionally biased region" description="Low complexity" evidence="3">
    <location>
        <begin position="277"/>
        <end position="287"/>
    </location>
</feature>
<dbReference type="SUPFAM" id="SSF50494">
    <property type="entry name" value="Trypsin-like serine proteases"/>
    <property type="match status" value="1"/>
</dbReference>
<reference evidence="7" key="1">
    <citation type="journal article" date="2016" name="Nat. Commun.">
        <title>The Gonium pectorale genome demonstrates co-option of cell cycle regulation during the evolution of multicellularity.</title>
        <authorList>
            <person name="Hanschen E.R."/>
            <person name="Marriage T.N."/>
            <person name="Ferris P.J."/>
            <person name="Hamaji T."/>
            <person name="Toyoda A."/>
            <person name="Fujiyama A."/>
            <person name="Neme R."/>
            <person name="Noguchi H."/>
            <person name="Minakuchi Y."/>
            <person name="Suzuki M."/>
            <person name="Kawai-Toyooka H."/>
            <person name="Smith D.R."/>
            <person name="Sparks H."/>
            <person name="Anderson J."/>
            <person name="Bakaric R."/>
            <person name="Luria V."/>
            <person name="Karger A."/>
            <person name="Kirschner M.W."/>
            <person name="Durand P.M."/>
            <person name="Michod R.E."/>
            <person name="Nozaki H."/>
            <person name="Olson B.J."/>
        </authorList>
    </citation>
    <scope>NUCLEOTIDE SEQUENCE [LARGE SCALE GENOMIC DNA]</scope>
    <source>
        <strain evidence="7">NIES-2863</strain>
    </source>
</reference>